<dbReference type="EMBL" id="CAJFCJ010000001">
    <property type="protein sequence ID" value="CAD5110935.1"/>
    <property type="molecule type" value="Genomic_DNA"/>
</dbReference>
<name>A0A7I8V4C5_9ANNE</name>
<accession>A0A7I8V4C5</accession>
<keyword evidence="2" id="KW-1185">Reference proteome</keyword>
<dbReference type="AlphaFoldDB" id="A0A7I8V4C5"/>
<organism evidence="1 2">
    <name type="scientific">Dimorphilus gyrociliatus</name>
    <dbReference type="NCBI Taxonomy" id="2664684"/>
    <lineage>
        <taxon>Eukaryota</taxon>
        <taxon>Metazoa</taxon>
        <taxon>Spiralia</taxon>
        <taxon>Lophotrochozoa</taxon>
        <taxon>Annelida</taxon>
        <taxon>Polychaeta</taxon>
        <taxon>Polychaeta incertae sedis</taxon>
        <taxon>Dinophilidae</taxon>
        <taxon>Dimorphilus</taxon>
    </lineage>
</organism>
<proteinExistence type="predicted"/>
<dbReference type="Proteomes" id="UP000549394">
    <property type="component" value="Unassembled WGS sequence"/>
</dbReference>
<evidence type="ECO:0000313" key="2">
    <source>
        <dbReference type="Proteomes" id="UP000549394"/>
    </source>
</evidence>
<protein>
    <submittedName>
        <fullName evidence="1">Uncharacterized protein</fullName>
    </submittedName>
</protein>
<comment type="caution">
    <text evidence="1">The sequence shown here is derived from an EMBL/GenBank/DDBJ whole genome shotgun (WGS) entry which is preliminary data.</text>
</comment>
<gene>
    <name evidence="1" type="ORF">DGYR_LOCUS289</name>
</gene>
<sequence length="145" mass="17437">MENSHRQDTIAQQTTLENAFRMKIKNERSMAQMRSEIFKLKKQIQRERIHNYLNKFEWTKIKDELCELRAKDKFLKATMNDTNKVKVTMRARNFKLTQESDEIRQDIEKIEKEGIDISDLKQIYGFHNFDYADQAKRKVESIVGF</sequence>
<evidence type="ECO:0000313" key="1">
    <source>
        <dbReference type="EMBL" id="CAD5110935.1"/>
    </source>
</evidence>
<reference evidence="1 2" key="1">
    <citation type="submission" date="2020-08" db="EMBL/GenBank/DDBJ databases">
        <authorList>
            <person name="Hejnol A."/>
        </authorList>
    </citation>
    <scope>NUCLEOTIDE SEQUENCE [LARGE SCALE GENOMIC DNA]</scope>
</reference>